<gene>
    <name evidence="9" type="ORF">PMES_01161</name>
</gene>
<dbReference type="AlphaFoldDB" id="A0A921NTP6"/>
<sequence>MKSEWARGLVQGAPFVLVIAPFATLFGVVAAEAALSLAQIMGFSALVIAGSAQFAALSMLVENAPLWAVLATALAINLRMAMYSAALVPHLGAAPLWQRALVSYMNFDQTYAASIAEYEARPQMSTGQKIGFYFGIATPIVPAWYGCTLLGALLGARIPESWALDFALPIMFIALLGPMLKTAAHLLAALVSVVVALSLAWLPAGLGLLIAAGAAMVAGAAAETLIEGAGPRRAEKGGGT</sequence>
<keyword evidence="3" id="KW-0813">Transport</keyword>
<dbReference type="InterPro" id="IPR011606">
    <property type="entry name" value="Brnchd-chn_aa_trnsp_permease"/>
</dbReference>
<dbReference type="GO" id="GO:1903785">
    <property type="term" value="P:L-valine transmembrane transport"/>
    <property type="evidence" value="ECO:0007669"/>
    <property type="project" value="TreeGrafter"/>
</dbReference>
<feature type="transmembrane region" description="Helical" evidence="8">
    <location>
        <begin position="161"/>
        <end position="177"/>
    </location>
</feature>
<evidence type="ECO:0000313" key="10">
    <source>
        <dbReference type="Proteomes" id="UP000698242"/>
    </source>
</evidence>
<organism evidence="9 10">
    <name type="scientific">Profundibacterium mesophilum KAUST100406-0324</name>
    <dbReference type="NCBI Taxonomy" id="1037889"/>
    <lineage>
        <taxon>Bacteria</taxon>
        <taxon>Pseudomonadati</taxon>
        <taxon>Pseudomonadota</taxon>
        <taxon>Alphaproteobacteria</taxon>
        <taxon>Rhodobacterales</taxon>
        <taxon>Roseobacteraceae</taxon>
        <taxon>Profundibacterium</taxon>
    </lineage>
</organism>
<comment type="caution">
    <text evidence="9">The sequence shown here is derived from an EMBL/GenBank/DDBJ whole genome shotgun (WGS) entry which is preliminary data.</text>
</comment>
<evidence type="ECO:0000256" key="8">
    <source>
        <dbReference type="SAM" id="Phobius"/>
    </source>
</evidence>
<evidence type="ECO:0000256" key="7">
    <source>
        <dbReference type="ARBA" id="ARBA00023136"/>
    </source>
</evidence>
<evidence type="ECO:0000256" key="1">
    <source>
        <dbReference type="ARBA" id="ARBA00004651"/>
    </source>
</evidence>
<keyword evidence="5 8" id="KW-0812">Transmembrane</keyword>
<feature type="transmembrane region" description="Helical" evidence="8">
    <location>
        <begin position="67"/>
        <end position="88"/>
    </location>
</feature>
<comment type="similarity">
    <text evidence="2">Belongs to the AzlC family.</text>
</comment>
<feature type="transmembrane region" description="Helical" evidence="8">
    <location>
        <begin position="130"/>
        <end position="155"/>
    </location>
</feature>
<feature type="transmembrane region" description="Helical" evidence="8">
    <location>
        <begin position="12"/>
        <end position="31"/>
    </location>
</feature>
<evidence type="ECO:0000256" key="6">
    <source>
        <dbReference type="ARBA" id="ARBA00022989"/>
    </source>
</evidence>
<evidence type="ECO:0000256" key="2">
    <source>
        <dbReference type="ARBA" id="ARBA00010735"/>
    </source>
</evidence>
<comment type="subcellular location">
    <subcellularLocation>
        <location evidence="1">Cell membrane</location>
        <topology evidence="1">Multi-pass membrane protein</topology>
    </subcellularLocation>
</comment>
<accession>A0A921NTP6</accession>
<dbReference type="EMBL" id="APKE01000014">
    <property type="protein sequence ID" value="KAF0676429.1"/>
    <property type="molecule type" value="Genomic_DNA"/>
</dbReference>
<evidence type="ECO:0000313" key="9">
    <source>
        <dbReference type="EMBL" id="KAF0676429.1"/>
    </source>
</evidence>
<dbReference type="PANTHER" id="PTHR34979">
    <property type="entry name" value="INNER MEMBRANE PROTEIN YGAZ"/>
    <property type="match status" value="1"/>
</dbReference>
<keyword evidence="4" id="KW-1003">Cell membrane</keyword>
<dbReference type="Pfam" id="PF03591">
    <property type="entry name" value="AzlC"/>
    <property type="match status" value="1"/>
</dbReference>
<keyword evidence="6 8" id="KW-1133">Transmembrane helix</keyword>
<reference evidence="9" key="1">
    <citation type="submission" date="2013-03" db="EMBL/GenBank/DDBJ databases">
        <title>Genome Sequence of the Profundibacterium mesophilum strain KAUST100406-0324T from Red Sea, a novel genus in the family Rhodobacteraceae.</title>
        <authorList>
            <person name="Essack M."/>
            <person name="Alam I."/>
            <person name="Lafi F."/>
            <person name="Alawi W."/>
            <person name="Kamanu F."/>
            <person name="Al-Suwailem A."/>
            <person name="Lee O.O."/>
            <person name="Xu Y."/>
            <person name="Bajic V."/>
            <person name="Qian P.-Y."/>
            <person name="Archer J."/>
        </authorList>
    </citation>
    <scope>NUCLEOTIDE SEQUENCE</scope>
    <source>
        <strain evidence="9">KAUST100406-0324</strain>
    </source>
</reference>
<protein>
    <submittedName>
        <fullName evidence="9">AzlC family protein</fullName>
    </submittedName>
</protein>
<keyword evidence="7 8" id="KW-0472">Membrane</keyword>
<dbReference type="Proteomes" id="UP000698242">
    <property type="component" value="Unassembled WGS sequence"/>
</dbReference>
<dbReference type="GO" id="GO:0005886">
    <property type="term" value="C:plasma membrane"/>
    <property type="evidence" value="ECO:0007669"/>
    <property type="project" value="UniProtKB-SubCell"/>
</dbReference>
<evidence type="ECO:0000256" key="3">
    <source>
        <dbReference type="ARBA" id="ARBA00022448"/>
    </source>
</evidence>
<feature type="transmembrane region" description="Helical" evidence="8">
    <location>
        <begin position="43"/>
        <end position="61"/>
    </location>
</feature>
<feature type="transmembrane region" description="Helical" evidence="8">
    <location>
        <begin position="184"/>
        <end position="202"/>
    </location>
</feature>
<evidence type="ECO:0000256" key="5">
    <source>
        <dbReference type="ARBA" id="ARBA00022692"/>
    </source>
</evidence>
<dbReference type="PANTHER" id="PTHR34979:SF1">
    <property type="entry name" value="INNER MEMBRANE PROTEIN YGAZ"/>
    <property type="match status" value="1"/>
</dbReference>
<proteinExistence type="inferred from homology"/>
<keyword evidence="10" id="KW-1185">Reference proteome</keyword>
<evidence type="ECO:0000256" key="4">
    <source>
        <dbReference type="ARBA" id="ARBA00022475"/>
    </source>
</evidence>
<name>A0A921NTP6_9RHOB</name>